<gene>
    <name evidence="1" type="primary">CHO2</name>
    <name evidence="1" type="ORF">FBU59_004733</name>
</gene>
<protein>
    <submittedName>
        <fullName evidence="1">Phosphatidylethanolamine N-methyltransferase</fullName>
        <ecNumber evidence="1">2.1.1.17</ecNumber>
    </submittedName>
</protein>
<sequence>MAINQRLAKKKPAARASSSDEAASNSPPADEKALTGRTPDGTAFAVPKTRDMLQSLFNPFTPKTTFDLFTLLVLSTHLLVFVAFPLATKRMVLIASFAFWRLCYNGGLGWILNWQSSRHGLVALFKRNGWLDASRGGNVYVWLKAELEAKMGPDYSFE</sequence>
<proteinExistence type="predicted"/>
<dbReference type="Proteomes" id="UP001150603">
    <property type="component" value="Unassembled WGS sequence"/>
</dbReference>
<comment type="caution">
    <text evidence="1">The sequence shown here is derived from an EMBL/GenBank/DDBJ whole genome shotgun (WGS) entry which is preliminary data.</text>
</comment>
<keyword evidence="1" id="KW-0808">Transferase</keyword>
<evidence type="ECO:0000313" key="1">
    <source>
        <dbReference type="EMBL" id="KAJ1937485.1"/>
    </source>
</evidence>
<reference evidence="1" key="1">
    <citation type="submission" date="2022-07" db="EMBL/GenBank/DDBJ databases">
        <title>Phylogenomic reconstructions and comparative analyses of Kickxellomycotina fungi.</title>
        <authorList>
            <person name="Reynolds N.K."/>
            <person name="Stajich J.E."/>
            <person name="Barry K."/>
            <person name="Grigoriev I.V."/>
            <person name="Crous P."/>
            <person name="Smith M.E."/>
        </authorList>
    </citation>
    <scope>NUCLEOTIDE SEQUENCE</scope>
    <source>
        <strain evidence="1">NRRL 5244</strain>
    </source>
</reference>
<accession>A0ACC1J4W4</accession>
<dbReference type="EMBL" id="JANBPW010003502">
    <property type="protein sequence ID" value="KAJ1937485.1"/>
    <property type="molecule type" value="Genomic_DNA"/>
</dbReference>
<organism evidence="1 2">
    <name type="scientific">Linderina macrospora</name>
    <dbReference type="NCBI Taxonomy" id="4868"/>
    <lineage>
        <taxon>Eukaryota</taxon>
        <taxon>Fungi</taxon>
        <taxon>Fungi incertae sedis</taxon>
        <taxon>Zoopagomycota</taxon>
        <taxon>Kickxellomycotina</taxon>
        <taxon>Kickxellomycetes</taxon>
        <taxon>Kickxellales</taxon>
        <taxon>Kickxellaceae</taxon>
        <taxon>Linderina</taxon>
    </lineage>
</organism>
<keyword evidence="1" id="KW-0489">Methyltransferase</keyword>
<evidence type="ECO:0000313" key="2">
    <source>
        <dbReference type="Proteomes" id="UP001150603"/>
    </source>
</evidence>
<dbReference type="EC" id="2.1.1.17" evidence="1"/>
<name>A0ACC1J4W4_9FUNG</name>
<keyword evidence="2" id="KW-1185">Reference proteome</keyword>
<feature type="non-terminal residue" evidence="1">
    <location>
        <position position="158"/>
    </location>
</feature>